<dbReference type="NCBIfam" id="TIGR02150">
    <property type="entry name" value="IPP_isom_1"/>
    <property type="match status" value="1"/>
</dbReference>
<dbReference type="InterPro" id="IPR056375">
    <property type="entry name" value="Idi_bact"/>
</dbReference>
<comment type="function">
    <text evidence="10">Catalyzes the 1,3-allylic rearrangement of the homoallylic substrate isopentenyl (IPP) to its highly electrophilic allylic isomer, dimethylallyl diphosphate (DMAPP).</text>
</comment>
<gene>
    <name evidence="10" type="primary">idi</name>
    <name evidence="13" type="ORF">BJ969_004982</name>
</gene>
<protein>
    <recommendedName>
        <fullName evidence="3 10">Isopentenyl-diphosphate Delta-isomerase</fullName>
        <shortName evidence="10">IPP isomerase</shortName>
        <ecNumber evidence="3 10">5.3.3.2</ecNumber>
    </recommendedName>
    <alternativeName>
        <fullName evidence="10">IPP:DMAPP isomerase</fullName>
    </alternativeName>
    <alternativeName>
        <fullName evidence="10">Isopentenyl pyrophosphate isomerase</fullName>
    </alternativeName>
</protein>
<dbReference type="HAMAP" id="MF_00202">
    <property type="entry name" value="Idi"/>
    <property type="match status" value="1"/>
</dbReference>
<comment type="subcellular location">
    <subcellularLocation>
        <location evidence="10">Cytoplasm</location>
    </subcellularLocation>
</comment>
<evidence type="ECO:0000256" key="7">
    <source>
        <dbReference type="ARBA" id="ARBA00023211"/>
    </source>
</evidence>
<feature type="binding site" evidence="10">
    <location>
        <position position="30"/>
    </location>
    <ligand>
        <name>Mn(2+)</name>
        <dbReference type="ChEBI" id="CHEBI:29035"/>
    </ligand>
</feature>
<dbReference type="FunFam" id="3.90.79.10:FF:000009">
    <property type="entry name" value="Isopentenyl-diphosphate Delta-isomerase"/>
    <property type="match status" value="1"/>
</dbReference>
<evidence type="ECO:0000313" key="14">
    <source>
        <dbReference type="Proteomes" id="UP000580474"/>
    </source>
</evidence>
<dbReference type="Gene3D" id="3.90.79.10">
    <property type="entry name" value="Nucleoside Triphosphate Pyrophosphohydrolase"/>
    <property type="match status" value="1"/>
</dbReference>
<dbReference type="GO" id="GO:0046872">
    <property type="term" value="F:metal ion binding"/>
    <property type="evidence" value="ECO:0007669"/>
    <property type="project" value="UniProtKB-KW"/>
</dbReference>
<dbReference type="Proteomes" id="UP000580474">
    <property type="component" value="Unassembled WGS sequence"/>
</dbReference>
<dbReference type="CDD" id="cd02885">
    <property type="entry name" value="NUDIX_IPP_Isomerase"/>
    <property type="match status" value="1"/>
</dbReference>
<comment type="cofactor">
    <cofactor evidence="10">
        <name>Mg(2+)</name>
        <dbReference type="ChEBI" id="CHEBI:18420"/>
    </cofactor>
    <text evidence="10">Binds 1 Mg(2+) ion per subunit. The magnesium ion binds only when substrate is bound.</text>
</comment>
<evidence type="ECO:0000256" key="10">
    <source>
        <dbReference type="HAMAP-Rule" id="MF_00202"/>
    </source>
</evidence>
<sequence length="196" mass="21187">MEEVVLLAEDGHAIGTTDKATVHHADTPLHLAFSCYVFNTRGEFLLTQRALSKATWPGVWTNTCCGHPAPGETPRDAVLRRLGEELGTHVPDVELVLPGFRYRAVMGNGIVENEMCPVFRVIADVTTDPNPAEVEAVRWVPWAEFSADVLAGTADVSPWSALQITELTKLGTDPAKWAVGNPADLPPAAREPLRAG</sequence>
<feature type="domain" description="Nudix hydrolase" evidence="12">
    <location>
        <begin position="28"/>
        <end position="162"/>
    </location>
</feature>
<feature type="binding site" evidence="10">
    <location>
        <position position="114"/>
    </location>
    <ligand>
        <name>Mn(2+)</name>
        <dbReference type="ChEBI" id="CHEBI:29035"/>
    </ligand>
</feature>
<feature type="binding site" evidence="10">
    <location>
        <position position="23"/>
    </location>
    <ligand>
        <name>Mn(2+)</name>
        <dbReference type="ChEBI" id="CHEBI:29035"/>
    </ligand>
</feature>
<keyword evidence="7 10" id="KW-0464">Manganese</keyword>
<evidence type="ECO:0000259" key="12">
    <source>
        <dbReference type="PROSITE" id="PS51462"/>
    </source>
</evidence>
<evidence type="ECO:0000256" key="5">
    <source>
        <dbReference type="ARBA" id="ARBA00022723"/>
    </source>
</evidence>
<dbReference type="NCBIfam" id="NF002995">
    <property type="entry name" value="PRK03759.1"/>
    <property type="match status" value="1"/>
</dbReference>
<feature type="binding site" evidence="10">
    <location>
        <position position="112"/>
    </location>
    <ligand>
        <name>Mn(2+)</name>
        <dbReference type="ChEBI" id="CHEBI:29035"/>
    </ligand>
</feature>
<keyword evidence="6 10" id="KW-0460">Magnesium</keyword>
<proteinExistence type="inferred from homology"/>
<dbReference type="PIRSF" id="PIRSF018427">
    <property type="entry name" value="Isopntndiph_ism"/>
    <property type="match status" value="1"/>
</dbReference>
<keyword evidence="8 10" id="KW-0414">Isoprene biosynthesis</keyword>
<dbReference type="RefSeq" id="WP_184482717.1">
    <property type="nucleotide sequence ID" value="NZ_JACHIV010000001.1"/>
</dbReference>
<dbReference type="PANTHER" id="PTHR10885:SF0">
    <property type="entry name" value="ISOPENTENYL-DIPHOSPHATE DELTA-ISOMERASE"/>
    <property type="match status" value="1"/>
</dbReference>
<evidence type="ECO:0000256" key="3">
    <source>
        <dbReference type="ARBA" id="ARBA00012057"/>
    </source>
</evidence>
<dbReference type="InterPro" id="IPR011876">
    <property type="entry name" value="IsopentenylPP_isomerase_typ1"/>
</dbReference>
<reference evidence="13 14" key="1">
    <citation type="submission" date="2020-08" db="EMBL/GenBank/DDBJ databases">
        <title>Sequencing the genomes of 1000 actinobacteria strains.</title>
        <authorList>
            <person name="Klenk H.-P."/>
        </authorList>
    </citation>
    <scope>NUCLEOTIDE SEQUENCE [LARGE SCALE GENOMIC DNA]</scope>
    <source>
        <strain evidence="13 14">DSM 45582</strain>
    </source>
</reference>
<keyword evidence="5 10" id="KW-0479">Metal-binding</keyword>
<dbReference type="GO" id="GO:0050992">
    <property type="term" value="P:dimethylallyl diphosphate biosynthetic process"/>
    <property type="evidence" value="ECO:0007669"/>
    <property type="project" value="UniProtKB-UniRule"/>
</dbReference>
<organism evidence="13 14">
    <name type="scientific">Saccharopolyspora gloriosae</name>
    <dbReference type="NCBI Taxonomy" id="455344"/>
    <lineage>
        <taxon>Bacteria</taxon>
        <taxon>Bacillati</taxon>
        <taxon>Actinomycetota</taxon>
        <taxon>Actinomycetes</taxon>
        <taxon>Pseudonocardiales</taxon>
        <taxon>Pseudonocardiaceae</taxon>
        <taxon>Saccharopolyspora</taxon>
    </lineage>
</organism>
<dbReference type="InterPro" id="IPR000086">
    <property type="entry name" value="NUDIX_hydrolase_dom"/>
</dbReference>
<accession>A0A840NK02</accession>
<comment type="catalytic activity">
    <reaction evidence="10">
        <text>isopentenyl diphosphate = dimethylallyl diphosphate</text>
        <dbReference type="Rhea" id="RHEA:23284"/>
        <dbReference type="ChEBI" id="CHEBI:57623"/>
        <dbReference type="ChEBI" id="CHEBI:128769"/>
        <dbReference type="EC" id="5.3.3.2"/>
    </reaction>
</comment>
<feature type="active site" evidence="10 11">
    <location>
        <position position="65"/>
    </location>
</feature>
<dbReference type="PANTHER" id="PTHR10885">
    <property type="entry name" value="ISOPENTENYL-DIPHOSPHATE DELTA-ISOMERASE"/>
    <property type="match status" value="1"/>
</dbReference>
<dbReference type="SUPFAM" id="SSF55811">
    <property type="entry name" value="Nudix"/>
    <property type="match status" value="1"/>
</dbReference>
<evidence type="ECO:0000256" key="8">
    <source>
        <dbReference type="ARBA" id="ARBA00023229"/>
    </source>
</evidence>
<evidence type="ECO:0000256" key="4">
    <source>
        <dbReference type="ARBA" id="ARBA00022490"/>
    </source>
</evidence>
<dbReference type="GO" id="GO:0005737">
    <property type="term" value="C:cytoplasm"/>
    <property type="evidence" value="ECO:0007669"/>
    <property type="project" value="UniProtKB-SubCell"/>
</dbReference>
<dbReference type="UniPathway" id="UPA00059">
    <property type="reaction ID" value="UER00104"/>
</dbReference>
<comment type="similarity">
    <text evidence="2 10">Belongs to the IPP isomerase type 1 family.</text>
</comment>
<evidence type="ECO:0000256" key="2">
    <source>
        <dbReference type="ARBA" id="ARBA00007579"/>
    </source>
</evidence>
<dbReference type="InterPro" id="IPR015797">
    <property type="entry name" value="NUDIX_hydrolase-like_dom_sf"/>
</dbReference>
<evidence type="ECO:0000256" key="9">
    <source>
        <dbReference type="ARBA" id="ARBA00023235"/>
    </source>
</evidence>
<feature type="binding site" evidence="10">
    <location>
        <position position="85"/>
    </location>
    <ligand>
        <name>Mg(2+)</name>
        <dbReference type="ChEBI" id="CHEBI:18420"/>
    </ligand>
</feature>
<feature type="binding site" evidence="10">
    <location>
        <position position="67"/>
    </location>
    <ligand>
        <name>Mn(2+)</name>
        <dbReference type="ChEBI" id="CHEBI:29035"/>
    </ligand>
</feature>
<comment type="pathway">
    <text evidence="1 10">Isoprenoid biosynthesis; dimethylallyl diphosphate biosynthesis; dimethylallyl diphosphate from isopentenyl diphosphate: step 1/1.</text>
</comment>
<keyword evidence="4 10" id="KW-0963">Cytoplasm</keyword>
<keyword evidence="9 10" id="KW-0413">Isomerase</keyword>
<evidence type="ECO:0000313" key="13">
    <source>
        <dbReference type="EMBL" id="MBB5071894.1"/>
    </source>
</evidence>
<dbReference type="EC" id="5.3.3.2" evidence="3 10"/>
<dbReference type="Pfam" id="PF00293">
    <property type="entry name" value="NUDIX"/>
    <property type="match status" value="1"/>
</dbReference>
<comment type="caution">
    <text evidence="13">The sequence shown here is derived from an EMBL/GenBank/DDBJ whole genome shotgun (WGS) entry which is preliminary data.</text>
</comment>
<dbReference type="GO" id="GO:0008299">
    <property type="term" value="P:isoprenoid biosynthetic process"/>
    <property type="evidence" value="ECO:0007669"/>
    <property type="project" value="UniProtKB-UniRule"/>
</dbReference>
<evidence type="ECO:0000256" key="1">
    <source>
        <dbReference type="ARBA" id="ARBA00004826"/>
    </source>
</evidence>
<dbReference type="PROSITE" id="PS51462">
    <property type="entry name" value="NUDIX"/>
    <property type="match status" value="1"/>
</dbReference>
<evidence type="ECO:0000256" key="11">
    <source>
        <dbReference type="PIRSR" id="PIRSR018427-1"/>
    </source>
</evidence>
<comment type="cofactor">
    <cofactor evidence="10">
        <name>Mn(2+)</name>
        <dbReference type="ChEBI" id="CHEBI:29035"/>
    </cofactor>
    <text evidence="10">Binds 1 Mn(2+) ion per subunit.</text>
</comment>
<dbReference type="GO" id="GO:0004452">
    <property type="term" value="F:isopentenyl-diphosphate delta-isomerase activity"/>
    <property type="evidence" value="ECO:0007669"/>
    <property type="project" value="UniProtKB-UniRule"/>
</dbReference>
<keyword evidence="14" id="KW-1185">Reference proteome</keyword>
<feature type="active site" evidence="10 11">
    <location>
        <position position="114"/>
    </location>
</feature>
<name>A0A840NK02_9PSEU</name>
<dbReference type="AlphaFoldDB" id="A0A840NK02"/>
<evidence type="ECO:0000256" key="6">
    <source>
        <dbReference type="ARBA" id="ARBA00022842"/>
    </source>
</evidence>
<dbReference type="EMBL" id="JACHIV010000001">
    <property type="protein sequence ID" value="MBB5071894.1"/>
    <property type="molecule type" value="Genomic_DNA"/>
</dbReference>